<sequence length="78" mass="9036">MNGAFLGYSGATRTFFASYDQHFTHFPVYNYHFICSVLVFGKYKDWYKSGVFSRISVFKNSTSASFLPISLFIFFNLT</sequence>
<comment type="caution">
    <text evidence="1">The sequence shown here is derived from an EMBL/GenBank/DDBJ whole genome shotgun (WGS) entry which is preliminary data.</text>
</comment>
<name>A0A5J4PRK9_9ZZZZ</name>
<dbReference type="AlphaFoldDB" id="A0A5J4PRK9"/>
<protein>
    <submittedName>
        <fullName evidence="1">Uncharacterized protein</fullName>
    </submittedName>
</protein>
<gene>
    <name evidence="1" type="ORF">EZS27_037830</name>
</gene>
<accession>A0A5J4PRK9</accession>
<evidence type="ECO:0000313" key="1">
    <source>
        <dbReference type="EMBL" id="KAA6310953.1"/>
    </source>
</evidence>
<dbReference type="EMBL" id="SNRY01007171">
    <property type="protein sequence ID" value="KAA6310953.1"/>
    <property type="molecule type" value="Genomic_DNA"/>
</dbReference>
<proteinExistence type="predicted"/>
<organism evidence="1">
    <name type="scientific">termite gut metagenome</name>
    <dbReference type="NCBI Taxonomy" id="433724"/>
    <lineage>
        <taxon>unclassified sequences</taxon>
        <taxon>metagenomes</taxon>
        <taxon>organismal metagenomes</taxon>
    </lineage>
</organism>
<reference evidence="1" key="1">
    <citation type="submission" date="2019-03" db="EMBL/GenBank/DDBJ databases">
        <title>Single cell metagenomics reveals metabolic interactions within the superorganism composed of flagellate Streblomastix strix and complex community of Bacteroidetes bacteria on its surface.</title>
        <authorList>
            <person name="Treitli S.C."/>
            <person name="Kolisko M."/>
            <person name="Husnik F."/>
            <person name="Keeling P."/>
            <person name="Hampl V."/>
        </authorList>
    </citation>
    <scope>NUCLEOTIDE SEQUENCE</scope>
    <source>
        <strain evidence="1">STM</strain>
    </source>
</reference>